<dbReference type="EMBL" id="LNZH02000105">
    <property type="protein sequence ID" value="OCB91119.1"/>
    <property type="molecule type" value="Genomic_DNA"/>
</dbReference>
<dbReference type="Proteomes" id="UP000757232">
    <property type="component" value="Unassembled WGS sequence"/>
</dbReference>
<dbReference type="Pfam" id="PF09130">
    <property type="entry name" value="DUF1932"/>
    <property type="match status" value="1"/>
</dbReference>
<evidence type="ECO:0000259" key="2">
    <source>
        <dbReference type="Pfam" id="PF09130"/>
    </source>
</evidence>
<dbReference type="AlphaFoldDB" id="A0A9Q5I3R0"/>
<proteinExistence type="predicted"/>
<sequence>MLLKRAGAGIPPMISKAYRWVGEMEEIADFVDSGLVSSPSSTSHVGGSAKENGVEKGKEGGRTPGGIYRGLAALYALLEGELTRNGREAGDVRMLLDFAGEAKRKSDSKAVSK</sequence>
<feature type="compositionally biased region" description="Low complexity" evidence="1">
    <location>
        <begin position="38"/>
        <end position="51"/>
    </location>
</feature>
<name>A0A9Q5I3R0_SANBA</name>
<accession>A0A9Q5I3R0</accession>
<organism evidence="3 4">
    <name type="scientific">Sanghuangporus baumii</name>
    <name type="common">Phellinus baumii</name>
    <dbReference type="NCBI Taxonomy" id="108892"/>
    <lineage>
        <taxon>Eukaryota</taxon>
        <taxon>Fungi</taxon>
        <taxon>Dikarya</taxon>
        <taxon>Basidiomycota</taxon>
        <taxon>Agaricomycotina</taxon>
        <taxon>Agaricomycetes</taxon>
        <taxon>Hymenochaetales</taxon>
        <taxon>Hymenochaetaceae</taxon>
        <taxon>Sanghuangporus</taxon>
    </lineage>
</organism>
<evidence type="ECO:0000313" key="3">
    <source>
        <dbReference type="EMBL" id="OCB91119.1"/>
    </source>
</evidence>
<feature type="domain" description="Phosphogluconate dehydrogenase NAD-binding putative C-terminal" evidence="2">
    <location>
        <begin position="3"/>
        <end position="35"/>
    </location>
</feature>
<gene>
    <name evidence="3" type="ORF">A7U60_g1636</name>
</gene>
<comment type="caution">
    <text evidence="3">The sequence shown here is derived from an EMBL/GenBank/DDBJ whole genome shotgun (WGS) entry which is preliminary data.</text>
</comment>
<evidence type="ECO:0000313" key="4">
    <source>
        <dbReference type="Proteomes" id="UP000757232"/>
    </source>
</evidence>
<reference evidence="3" key="1">
    <citation type="submission" date="2016-06" db="EMBL/GenBank/DDBJ databases">
        <title>Draft Genome sequence of the fungus Inonotus baumii.</title>
        <authorList>
            <person name="Zhu H."/>
            <person name="Lin W."/>
        </authorList>
    </citation>
    <scope>NUCLEOTIDE SEQUENCE</scope>
    <source>
        <strain evidence="3">821</strain>
    </source>
</reference>
<dbReference type="InterPro" id="IPR015814">
    <property type="entry name" value="Pgluconate_DH_NAD-bd_C"/>
</dbReference>
<evidence type="ECO:0000256" key="1">
    <source>
        <dbReference type="SAM" id="MobiDB-lite"/>
    </source>
</evidence>
<dbReference type="OrthoDB" id="9988102at2759"/>
<protein>
    <submittedName>
        <fullName evidence="3">6-phosphogluconate dehydrogenase C-terminal domain-like protein</fullName>
    </submittedName>
</protein>
<dbReference type="SUPFAM" id="SSF48179">
    <property type="entry name" value="6-phosphogluconate dehydrogenase C-terminal domain-like"/>
    <property type="match status" value="1"/>
</dbReference>
<dbReference type="InterPro" id="IPR008927">
    <property type="entry name" value="6-PGluconate_DH-like_C_sf"/>
</dbReference>
<feature type="region of interest" description="Disordered" evidence="1">
    <location>
        <begin position="38"/>
        <end position="64"/>
    </location>
</feature>
<feature type="compositionally biased region" description="Basic and acidic residues" evidence="1">
    <location>
        <begin position="52"/>
        <end position="61"/>
    </location>
</feature>
<keyword evidence="4" id="KW-1185">Reference proteome</keyword>